<reference evidence="1 2" key="1">
    <citation type="journal article" date="2010" name="Nature">
        <title>Genome sequencing and analysis of the model grass Brachypodium distachyon.</title>
        <authorList>
            <consortium name="International Brachypodium Initiative"/>
        </authorList>
    </citation>
    <scope>NUCLEOTIDE SEQUENCE [LARGE SCALE GENOMIC DNA]</scope>
    <source>
        <strain evidence="1 2">Bd21</strain>
    </source>
</reference>
<dbReference type="Proteomes" id="UP000008810">
    <property type="component" value="Chromosome 3"/>
</dbReference>
<dbReference type="EnsemblPlants" id="KQJ95023">
    <property type="protein sequence ID" value="KQJ95023"/>
    <property type="gene ID" value="BRADI_3g14722v3"/>
</dbReference>
<sequence>MVAVSAVRGRPPAREAGSSASFLSYVVFCWLPCTGSIRCCRRLCVLAAGCGAADRTALWLFPGAPLLLCAGAKQMKTMTTP</sequence>
<proteinExistence type="predicted"/>
<evidence type="ECO:0000313" key="1">
    <source>
        <dbReference type="EMBL" id="KQJ95023.1"/>
    </source>
</evidence>
<reference evidence="1" key="2">
    <citation type="submission" date="2017-06" db="EMBL/GenBank/DDBJ databases">
        <title>WGS assembly of Brachypodium distachyon.</title>
        <authorList>
            <consortium name="The International Brachypodium Initiative"/>
            <person name="Lucas S."/>
            <person name="Harmon-Smith M."/>
            <person name="Lail K."/>
            <person name="Tice H."/>
            <person name="Grimwood J."/>
            <person name="Bruce D."/>
            <person name="Barry K."/>
            <person name="Shu S."/>
            <person name="Lindquist E."/>
            <person name="Wang M."/>
            <person name="Pitluck S."/>
            <person name="Vogel J.P."/>
            <person name="Garvin D.F."/>
            <person name="Mockler T.C."/>
            <person name="Schmutz J."/>
            <person name="Rokhsar D."/>
            <person name="Bevan M.W."/>
        </authorList>
    </citation>
    <scope>NUCLEOTIDE SEQUENCE</scope>
    <source>
        <strain evidence="1">Bd21</strain>
    </source>
</reference>
<dbReference type="EMBL" id="CM000882">
    <property type="protein sequence ID" value="KQJ95023.1"/>
    <property type="molecule type" value="Genomic_DNA"/>
</dbReference>
<dbReference type="AlphaFoldDB" id="A0A0Q3F5S4"/>
<organism evidence="1">
    <name type="scientific">Brachypodium distachyon</name>
    <name type="common">Purple false brome</name>
    <name type="synonym">Trachynia distachya</name>
    <dbReference type="NCBI Taxonomy" id="15368"/>
    <lineage>
        <taxon>Eukaryota</taxon>
        <taxon>Viridiplantae</taxon>
        <taxon>Streptophyta</taxon>
        <taxon>Embryophyta</taxon>
        <taxon>Tracheophyta</taxon>
        <taxon>Spermatophyta</taxon>
        <taxon>Magnoliopsida</taxon>
        <taxon>Liliopsida</taxon>
        <taxon>Poales</taxon>
        <taxon>Poaceae</taxon>
        <taxon>BOP clade</taxon>
        <taxon>Pooideae</taxon>
        <taxon>Stipodae</taxon>
        <taxon>Brachypodieae</taxon>
        <taxon>Brachypodium</taxon>
    </lineage>
</organism>
<evidence type="ECO:0000313" key="3">
    <source>
        <dbReference type="Proteomes" id="UP000008810"/>
    </source>
</evidence>
<reference evidence="2" key="3">
    <citation type="submission" date="2018-08" db="UniProtKB">
        <authorList>
            <consortium name="EnsemblPlants"/>
        </authorList>
    </citation>
    <scope>IDENTIFICATION</scope>
    <source>
        <strain evidence="2">cv. Bd21</strain>
    </source>
</reference>
<name>A0A0Q3F5S4_BRADI</name>
<dbReference type="Gramene" id="KQJ95023">
    <property type="protein sequence ID" value="KQJ95023"/>
    <property type="gene ID" value="BRADI_3g14722v3"/>
</dbReference>
<protein>
    <submittedName>
        <fullName evidence="1 2">Uncharacterized protein</fullName>
    </submittedName>
</protein>
<accession>A0A0Q3F5S4</accession>
<evidence type="ECO:0000313" key="2">
    <source>
        <dbReference type="EnsemblPlants" id="KQJ95023"/>
    </source>
</evidence>
<keyword evidence="3" id="KW-1185">Reference proteome</keyword>
<gene>
    <name evidence="1" type="ORF">BRADI_3g14722v3</name>
</gene>
<dbReference type="InParanoid" id="A0A0Q3F5S4"/>